<dbReference type="EMBL" id="LR798231">
    <property type="protein sequence ID" value="CAB5208378.1"/>
    <property type="molecule type" value="Genomic_DNA"/>
</dbReference>
<sequence>MNERIRELFHQAYGYPIDIVGEQAEKFAELIVKECVGILEPKSRYMGEGPEVLKDKIRQIKKHFGVEE</sequence>
<name>A0A6J7WD04_9CAUD</name>
<evidence type="ECO:0000313" key="1">
    <source>
        <dbReference type="EMBL" id="CAB4125563.1"/>
    </source>
</evidence>
<protein>
    <submittedName>
        <fullName evidence="2">Uncharacterized protein</fullName>
    </submittedName>
</protein>
<organism evidence="2">
    <name type="scientific">uncultured Caudovirales phage</name>
    <dbReference type="NCBI Taxonomy" id="2100421"/>
    <lineage>
        <taxon>Viruses</taxon>
        <taxon>Duplodnaviria</taxon>
        <taxon>Heunggongvirae</taxon>
        <taxon>Uroviricota</taxon>
        <taxon>Caudoviricetes</taxon>
        <taxon>Peduoviridae</taxon>
        <taxon>Maltschvirus</taxon>
        <taxon>Maltschvirus maltsch</taxon>
    </lineage>
</organism>
<accession>A0A6J7WD04</accession>
<proteinExistence type="predicted"/>
<evidence type="ECO:0000313" key="2">
    <source>
        <dbReference type="EMBL" id="CAB5208378.1"/>
    </source>
</evidence>
<reference evidence="2" key="1">
    <citation type="submission" date="2020-05" db="EMBL/GenBank/DDBJ databases">
        <authorList>
            <person name="Chiriac C."/>
            <person name="Salcher M."/>
            <person name="Ghai R."/>
            <person name="Kavagutti S V."/>
        </authorList>
    </citation>
    <scope>NUCLEOTIDE SEQUENCE</scope>
</reference>
<gene>
    <name evidence="2" type="ORF">UFOVP181_7</name>
    <name evidence="1" type="ORF">UFOVP57_157</name>
</gene>
<dbReference type="EMBL" id="LR796187">
    <property type="protein sequence ID" value="CAB4125563.1"/>
    <property type="molecule type" value="Genomic_DNA"/>
</dbReference>